<keyword evidence="6 7" id="KW-0503">Monooxygenase</keyword>
<accession>A0A852XAN5</accession>
<evidence type="ECO:0000313" key="8">
    <source>
        <dbReference type="EMBL" id="NYG37803.1"/>
    </source>
</evidence>
<dbReference type="PANTHER" id="PTHR46696:SF4">
    <property type="entry name" value="BIOTIN BIOSYNTHESIS CYTOCHROME P450"/>
    <property type="match status" value="1"/>
</dbReference>
<dbReference type="EMBL" id="JACBZX010000001">
    <property type="protein sequence ID" value="NYG37803.1"/>
    <property type="molecule type" value="Genomic_DNA"/>
</dbReference>
<dbReference type="PANTHER" id="PTHR46696">
    <property type="entry name" value="P450, PUTATIVE (EUROFUNG)-RELATED"/>
    <property type="match status" value="1"/>
</dbReference>
<evidence type="ECO:0000256" key="2">
    <source>
        <dbReference type="ARBA" id="ARBA00022617"/>
    </source>
</evidence>
<dbReference type="GO" id="GO:0006707">
    <property type="term" value="P:cholesterol catabolic process"/>
    <property type="evidence" value="ECO:0007669"/>
    <property type="project" value="TreeGrafter"/>
</dbReference>
<comment type="caution">
    <text evidence="8">The sequence shown here is derived from an EMBL/GenBank/DDBJ whole genome shotgun (WGS) entry which is preliminary data.</text>
</comment>
<evidence type="ECO:0000256" key="1">
    <source>
        <dbReference type="ARBA" id="ARBA00010617"/>
    </source>
</evidence>
<organism evidence="8 9">
    <name type="scientific">Janibacter alkaliphilus</name>
    <dbReference type="NCBI Taxonomy" id="1069963"/>
    <lineage>
        <taxon>Bacteria</taxon>
        <taxon>Bacillati</taxon>
        <taxon>Actinomycetota</taxon>
        <taxon>Actinomycetes</taxon>
        <taxon>Micrococcales</taxon>
        <taxon>Intrasporangiaceae</taxon>
        <taxon>Janibacter</taxon>
    </lineage>
</organism>
<dbReference type="InterPro" id="IPR001128">
    <property type="entry name" value="Cyt_P450"/>
</dbReference>
<dbReference type="RefSeq" id="WP_179463114.1">
    <property type="nucleotide sequence ID" value="NZ_JACBZX010000001.1"/>
</dbReference>
<dbReference type="PRINTS" id="PR00359">
    <property type="entry name" value="BP450"/>
</dbReference>
<keyword evidence="9" id="KW-1185">Reference proteome</keyword>
<dbReference type="InterPro" id="IPR002397">
    <property type="entry name" value="Cyt_P450_B"/>
</dbReference>
<dbReference type="FunFam" id="1.10.630.10:FF:000018">
    <property type="entry name" value="Cytochrome P450 monooxygenase"/>
    <property type="match status" value="1"/>
</dbReference>
<dbReference type="PROSITE" id="PS00086">
    <property type="entry name" value="CYTOCHROME_P450"/>
    <property type="match status" value="1"/>
</dbReference>
<proteinExistence type="inferred from homology"/>
<dbReference type="InterPro" id="IPR017972">
    <property type="entry name" value="Cyt_P450_CS"/>
</dbReference>
<sequence>MTVLTAPVQQLTRWSLGHAVPALAFRARARRGDLQARVVGATNSGGDLPTDLFDAIREAGPFYRGGLALATSRHDVVREVLASPDVAAGRIAATDGVLARPAAWADRRVPTGPLTPPSLLAIEPPDHTRMRKLVTRVFSVRAVERLRERTEEVAAELVEPLARRVEKDEPVNLVEALAAPLPVTVICEVLGVPEEDRERVRHFGDMAAPSLDLGLSLQRFREVEAALRDFERWLEAHVERVRQDPGEDLFSQLVAARDDDGGQLDDLELKATAGLVLAAGFETTVNLISNAVSLLAEHPEQRKALVVGEVPWLAAVDEALRFDPPVLLTARTAVRDTEIAGTRVREGSPMVAMLAGANRDPEVFAEPNHFDVTRANAADHISFSSGRHYCLGAALARMEGEVALRTLHERLPELRVLPGAERRETRILRGWAQLPVG</sequence>
<dbReference type="PRINTS" id="PR00385">
    <property type="entry name" value="P450"/>
</dbReference>
<keyword evidence="5 7" id="KW-0408">Iron</keyword>
<evidence type="ECO:0000256" key="3">
    <source>
        <dbReference type="ARBA" id="ARBA00022723"/>
    </source>
</evidence>
<dbReference type="Proteomes" id="UP000592181">
    <property type="component" value="Unassembled WGS sequence"/>
</dbReference>
<gene>
    <name evidence="8" type="ORF">BJY28_002272</name>
</gene>
<dbReference type="InterPro" id="IPR036396">
    <property type="entry name" value="Cyt_P450_sf"/>
</dbReference>
<dbReference type="GO" id="GO:0020037">
    <property type="term" value="F:heme binding"/>
    <property type="evidence" value="ECO:0007669"/>
    <property type="project" value="InterPro"/>
</dbReference>
<comment type="similarity">
    <text evidence="1 7">Belongs to the cytochrome P450 family.</text>
</comment>
<evidence type="ECO:0000256" key="7">
    <source>
        <dbReference type="RuleBase" id="RU000461"/>
    </source>
</evidence>
<dbReference type="SUPFAM" id="SSF48264">
    <property type="entry name" value="Cytochrome P450"/>
    <property type="match status" value="1"/>
</dbReference>
<dbReference type="GO" id="GO:0008395">
    <property type="term" value="F:steroid hydroxylase activity"/>
    <property type="evidence" value="ECO:0007669"/>
    <property type="project" value="TreeGrafter"/>
</dbReference>
<dbReference type="Pfam" id="PF00067">
    <property type="entry name" value="p450"/>
    <property type="match status" value="2"/>
</dbReference>
<evidence type="ECO:0000256" key="6">
    <source>
        <dbReference type="ARBA" id="ARBA00023033"/>
    </source>
</evidence>
<evidence type="ECO:0000256" key="4">
    <source>
        <dbReference type="ARBA" id="ARBA00023002"/>
    </source>
</evidence>
<dbReference type="GO" id="GO:0005506">
    <property type="term" value="F:iron ion binding"/>
    <property type="evidence" value="ECO:0007669"/>
    <property type="project" value="InterPro"/>
</dbReference>
<keyword evidence="3 7" id="KW-0479">Metal-binding</keyword>
<keyword evidence="4 7" id="KW-0560">Oxidoreductase</keyword>
<dbReference type="Gene3D" id="1.10.630.10">
    <property type="entry name" value="Cytochrome P450"/>
    <property type="match status" value="1"/>
</dbReference>
<dbReference type="CDD" id="cd20625">
    <property type="entry name" value="CYP164-like"/>
    <property type="match status" value="1"/>
</dbReference>
<reference evidence="8 9" key="1">
    <citation type="submission" date="2020-07" db="EMBL/GenBank/DDBJ databases">
        <title>Sequencing the genomes of 1000 actinobacteria strains.</title>
        <authorList>
            <person name="Klenk H.-P."/>
        </authorList>
    </citation>
    <scope>NUCLEOTIDE SEQUENCE [LARGE SCALE GENOMIC DNA]</scope>
    <source>
        <strain evidence="8 9">DSM 24723</strain>
    </source>
</reference>
<dbReference type="AlphaFoldDB" id="A0A852XAN5"/>
<keyword evidence="2 7" id="KW-0349">Heme</keyword>
<protein>
    <submittedName>
        <fullName evidence="8">Cytochrome P450</fullName>
    </submittedName>
</protein>
<name>A0A852XAN5_9MICO</name>
<dbReference type="GO" id="GO:0036199">
    <property type="term" value="F:cholest-4-en-3-one 26-monooxygenase activity"/>
    <property type="evidence" value="ECO:0007669"/>
    <property type="project" value="TreeGrafter"/>
</dbReference>
<evidence type="ECO:0000256" key="5">
    <source>
        <dbReference type="ARBA" id="ARBA00023004"/>
    </source>
</evidence>
<evidence type="ECO:0000313" key="9">
    <source>
        <dbReference type="Proteomes" id="UP000592181"/>
    </source>
</evidence>